<name>A0A8J2ZV37_9BACL</name>
<evidence type="ECO:0000313" key="3">
    <source>
        <dbReference type="Proteomes" id="UP000656813"/>
    </source>
</evidence>
<gene>
    <name evidence="2" type="ORF">GCM10007096_15290</name>
</gene>
<comment type="caution">
    <text evidence="2">The sequence shown here is derived from an EMBL/GenBank/DDBJ whole genome shotgun (WGS) entry which is preliminary data.</text>
</comment>
<dbReference type="GO" id="GO:0006013">
    <property type="term" value="P:mannose metabolic process"/>
    <property type="evidence" value="ECO:0007669"/>
    <property type="project" value="InterPro"/>
</dbReference>
<sequence>MSFIISHTDIGYTERQEKIERYHVDFIHQAIAILNQIHKGNKPEWSGFRWTCENMWQVENFIKQADEAAINDFKKYIKTGEIDISGSYLNMTELIDSRVLSEKTKQGVALCKTLGKDIDSAMTADINGYAWGYSDALVNNGITHLFSCIHPHHGMFPLNKKQTPFFWETPSGHKVLVWVGDHYHLGNELIISPNGGTTYTIRDELAGQVHTQQLDVSEKRIYRYVENLIEEGYSLNYLPIMVSGVITDNSPPSGRIMEFIQKWNEKHGDEIELEMSSLHDFFKVLRTDEENIPTYSGDWNDWWADGVGSTPAIVKHFREAQRKYQLSHKLDPNGALGKKEWVDQARDHLMMYAEHTWGYSSSVSEPWATLVNDLELRKAGYAIKAHEAISRNLDEVLSQKGEVSISPEREKRFKVVNPHETKVKDSALIYLEYWDYVDGEYYSGDHFDDFIEVIDEETGAILPSQSTPIARAREIEVLVELNPHEEKVIRVRRKNDHSSFTVKNYAYVGAEGVEDIIVVNDQSPIKTKDHYVETPYYKIEFDEQVGIKTILDKTDGKAIVKTHGAYSPFQGIYERTAIKTTPNEERRRMGRNRKSLSTERFTAQLTDVQVKRQGQVYSVVELSYQLEGTKAYIVELKVYHALPKISVAIKLHKESYWEPENLYVALPFTTGEEETLFVEKTGCIIRPGIDQLPYTNKEFYLLQNGLAYVSENKGMAIALKDTPLITMGDLKHHLIELCPENDVEHNRAPVYSWVMNNFWETNFKVDLSGFYQFEYTLYTSADLNHKEKAIQQCQQLNEGLIAFGT</sequence>
<dbReference type="InterPro" id="IPR000602">
    <property type="entry name" value="Glyco_hydro_38_N"/>
</dbReference>
<dbReference type="GO" id="GO:0004559">
    <property type="term" value="F:alpha-mannosidase activity"/>
    <property type="evidence" value="ECO:0007669"/>
    <property type="project" value="InterPro"/>
</dbReference>
<proteinExistence type="predicted"/>
<feature type="domain" description="Glycoside hydrolase family 38 N-terminal" evidence="1">
    <location>
        <begin position="6"/>
        <end position="296"/>
    </location>
</feature>
<accession>A0A8J2ZV37</accession>
<organism evidence="2 3">
    <name type="scientific">Pullulanibacillus pueri</name>
    <dbReference type="NCBI Taxonomy" id="1437324"/>
    <lineage>
        <taxon>Bacteria</taxon>
        <taxon>Bacillati</taxon>
        <taxon>Bacillota</taxon>
        <taxon>Bacilli</taxon>
        <taxon>Bacillales</taxon>
        <taxon>Sporolactobacillaceae</taxon>
        <taxon>Pullulanibacillus</taxon>
    </lineage>
</organism>
<dbReference type="Pfam" id="PF01074">
    <property type="entry name" value="Glyco_hydro_38N"/>
    <property type="match status" value="1"/>
</dbReference>
<dbReference type="InterPro" id="IPR011330">
    <property type="entry name" value="Glyco_hydro/deAcase_b/a-brl"/>
</dbReference>
<dbReference type="InterPro" id="IPR027291">
    <property type="entry name" value="Glyco_hydro_38_N_sf"/>
</dbReference>
<dbReference type="AlphaFoldDB" id="A0A8J2ZV37"/>
<reference evidence="2" key="1">
    <citation type="journal article" date="2014" name="Int. J. Syst. Evol. Microbiol.">
        <title>Complete genome sequence of Corynebacterium casei LMG S-19264T (=DSM 44701T), isolated from a smear-ripened cheese.</title>
        <authorList>
            <consortium name="US DOE Joint Genome Institute (JGI-PGF)"/>
            <person name="Walter F."/>
            <person name="Albersmeier A."/>
            <person name="Kalinowski J."/>
            <person name="Ruckert C."/>
        </authorList>
    </citation>
    <scope>NUCLEOTIDE SEQUENCE</scope>
    <source>
        <strain evidence="2">CGMCC 1.12777</strain>
    </source>
</reference>
<dbReference type="Gene3D" id="3.20.110.10">
    <property type="entry name" value="Glycoside hydrolase 38, N terminal domain"/>
    <property type="match status" value="1"/>
</dbReference>
<evidence type="ECO:0000259" key="1">
    <source>
        <dbReference type="Pfam" id="PF01074"/>
    </source>
</evidence>
<dbReference type="EMBL" id="BMFV01000009">
    <property type="protein sequence ID" value="GGH79813.1"/>
    <property type="molecule type" value="Genomic_DNA"/>
</dbReference>
<dbReference type="Proteomes" id="UP000656813">
    <property type="component" value="Unassembled WGS sequence"/>
</dbReference>
<dbReference type="SUPFAM" id="SSF88713">
    <property type="entry name" value="Glycoside hydrolase/deacetylase"/>
    <property type="match status" value="1"/>
</dbReference>
<keyword evidence="3" id="KW-1185">Reference proteome</keyword>
<evidence type="ECO:0000313" key="2">
    <source>
        <dbReference type="EMBL" id="GGH79813.1"/>
    </source>
</evidence>
<dbReference type="CDD" id="cd10791">
    <property type="entry name" value="GH38N_AMII_like_1"/>
    <property type="match status" value="1"/>
</dbReference>
<protein>
    <recommendedName>
        <fullName evidence="1">Glycoside hydrolase family 38 N-terminal domain-containing protein</fullName>
    </recommendedName>
</protein>
<reference evidence="2" key="2">
    <citation type="submission" date="2020-09" db="EMBL/GenBank/DDBJ databases">
        <authorList>
            <person name="Sun Q."/>
            <person name="Zhou Y."/>
        </authorList>
    </citation>
    <scope>NUCLEOTIDE SEQUENCE</scope>
    <source>
        <strain evidence="2">CGMCC 1.12777</strain>
    </source>
</reference>
<dbReference type="RefSeq" id="WP_229745464.1">
    <property type="nucleotide sequence ID" value="NZ_BMFV01000009.1"/>
</dbReference>